<proteinExistence type="predicted"/>
<dbReference type="AlphaFoldDB" id="A0A813HZB4"/>
<evidence type="ECO:0000313" key="1">
    <source>
        <dbReference type="EMBL" id="CAE8643041.1"/>
    </source>
</evidence>
<dbReference type="Proteomes" id="UP000654075">
    <property type="component" value="Unassembled WGS sequence"/>
</dbReference>
<evidence type="ECO:0000313" key="2">
    <source>
        <dbReference type="Proteomes" id="UP000654075"/>
    </source>
</evidence>
<accession>A0A813HZB4</accession>
<organism evidence="1 2">
    <name type="scientific">Polarella glacialis</name>
    <name type="common">Dinoflagellate</name>
    <dbReference type="NCBI Taxonomy" id="89957"/>
    <lineage>
        <taxon>Eukaryota</taxon>
        <taxon>Sar</taxon>
        <taxon>Alveolata</taxon>
        <taxon>Dinophyceae</taxon>
        <taxon>Suessiales</taxon>
        <taxon>Suessiaceae</taxon>
        <taxon>Polarella</taxon>
    </lineage>
</organism>
<dbReference type="EMBL" id="CAJNNV010033254">
    <property type="protein sequence ID" value="CAE8643041.1"/>
    <property type="molecule type" value="Genomic_DNA"/>
</dbReference>
<keyword evidence="2" id="KW-1185">Reference proteome</keyword>
<gene>
    <name evidence="1" type="ORF">PGLA1383_LOCUS57422</name>
</gene>
<protein>
    <submittedName>
        <fullName evidence="1">Uncharacterized protein</fullName>
    </submittedName>
</protein>
<name>A0A813HZB4_POLGL</name>
<reference evidence="1" key="1">
    <citation type="submission" date="2021-02" db="EMBL/GenBank/DDBJ databases">
        <authorList>
            <person name="Dougan E. K."/>
            <person name="Rhodes N."/>
            <person name="Thang M."/>
            <person name="Chan C."/>
        </authorList>
    </citation>
    <scope>NUCLEOTIDE SEQUENCE</scope>
</reference>
<comment type="caution">
    <text evidence="1">The sequence shown here is derived from an EMBL/GenBank/DDBJ whole genome shotgun (WGS) entry which is preliminary data.</text>
</comment>
<sequence length="184" mass="20893">MASSSADSQTQSDGYRDWVSEVVTSQQVGTLFHAAMKKHKAETSSAKVPNPAKNCILEMAGDVVGSAVLNVDKFKAVTKQRREETREVEWAAFEVELDGLVMQKAMKGEDEIRLLLATTDECDREGSATFETDYSSVKHWMLKRSTMEGRLSKKGFTSVVWDDEYDQYNEWTLQKWYSLELSWA</sequence>